<dbReference type="EMBL" id="JBHGPK010000011">
    <property type="protein sequence ID" value="MFC2252519.1"/>
    <property type="molecule type" value="Genomic_DNA"/>
</dbReference>
<gene>
    <name evidence="1" type="ORF">ACETRX_22980</name>
</gene>
<name>A0ABV6ZK10_9HYPH</name>
<proteinExistence type="predicted"/>
<reference evidence="1 2" key="1">
    <citation type="submission" date="2024-09" db="EMBL/GenBank/DDBJ databases">
        <title>Description of Labrys sedimenti sp. nov., isolated from a diclofenac-degrading enrichment culture, and genome-based reclassification of Labrys portucalensis as a later heterotypic synonym of Labrys neptuniae.</title>
        <authorList>
            <person name="Tancsics A."/>
            <person name="Csepanyi A."/>
        </authorList>
    </citation>
    <scope>NUCLEOTIDE SEQUENCE [LARGE SCALE GENOMIC DNA]</scope>
    <source>
        <strain evidence="1 2">LMG 23412</strain>
    </source>
</reference>
<organism evidence="1 2">
    <name type="scientific">Labrys neptuniae</name>
    <dbReference type="NCBI Taxonomy" id="376174"/>
    <lineage>
        <taxon>Bacteria</taxon>
        <taxon>Pseudomonadati</taxon>
        <taxon>Pseudomonadota</taxon>
        <taxon>Alphaproteobacteria</taxon>
        <taxon>Hyphomicrobiales</taxon>
        <taxon>Xanthobacteraceae</taxon>
        <taxon>Labrys</taxon>
    </lineage>
</organism>
<dbReference type="RefSeq" id="WP_394313151.1">
    <property type="nucleotide sequence ID" value="NZ_JBHGPK010000011.1"/>
</dbReference>
<evidence type="ECO:0000313" key="1">
    <source>
        <dbReference type="EMBL" id="MFC2252519.1"/>
    </source>
</evidence>
<dbReference type="Proteomes" id="UP001595190">
    <property type="component" value="Unassembled WGS sequence"/>
</dbReference>
<accession>A0ABV6ZK10</accession>
<protein>
    <submittedName>
        <fullName evidence="1">Uncharacterized protein</fullName>
    </submittedName>
</protein>
<comment type="caution">
    <text evidence="1">The sequence shown here is derived from an EMBL/GenBank/DDBJ whole genome shotgun (WGS) entry which is preliminary data.</text>
</comment>
<sequence>MPVPAIREGMDARLLAAKALGSTAAANDRLTRSRRWYEQVRRCFAAPQTPDCRKETKP</sequence>
<evidence type="ECO:0000313" key="2">
    <source>
        <dbReference type="Proteomes" id="UP001595190"/>
    </source>
</evidence>